<feature type="domain" description="GST N-terminal" evidence="1">
    <location>
        <begin position="1"/>
        <end position="81"/>
    </location>
</feature>
<dbReference type="GO" id="GO:0006559">
    <property type="term" value="P:L-phenylalanine catabolic process"/>
    <property type="evidence" value="ECO:0007669"/>
    <property type="project" value="TreeGrafter"/>
</dbReference>
<gene>
    <name evidence="2" type="ORF">CNECB9_1340055</name>
</gene>
<dbReference type="PANTHER" id="PTHR42673">
    <property type="entry name" value="MALEYLACETOACETATE ISOMERASE"/>
    <property type="match status" value="1"/>
</dbReference>
<proteinExistence type="predicted"/>
<dbReference type="CDD" id="cd03194">
    <property type="entry name" value="GST_C_3"/>
    <property type="match status" value="1"/>
</dbReference>
<protein>
    <submittedName>
        <fullName evidence="2">Glutathione S-transferase</fullName>
        <ecNumber evidence="2">2.5.1.18</ecNumber>
    </submittedName>
</protein>
<dbReference type="PANTHER" id="PTHR42673:SF4">
    <property type="entry name" value="MALEYLACETOACETATE ISOMERASE"/>
    <property type="match status" value="1"/>
</dbReference>
<accession>A0A1K0JEW9</accession>
<dbReference type="Pfam" id="PF13409">
    <property type="entry name" value="GST_N_2"/>
    <property type="match status" value="1"/>
</dbReference>
<dbReference type="SUPFAM" id="SSF47616">
    <property type="entry name" value="GST C-terminal domain-like"/>
    <property type="match status" value="1"/>
</dbReference>
<dbReference type="InterPro" id="IPR036249">
    <property type="entry name" value="Thioredoxin-like_sf"/>
</dbReference>
<dbReference type="Pfam" id="PF13410">
    <property type="entry name" value="GST_C_2"/>
    <property type="match status" value="1"/>
</dbReference>
<dbReference type="CDD" id="cd03043">
    <property type="entry name" value="GST_N_1"/>
    <property type="match status" value="1"/>
</dbReference>
<dbReference type="SUPFAM" id="SSF52833">
    <property type="entry name" value="Thioredoxin-like"/>
    <property type="match status" value="1"/>
</dbReference>
<name>A0A1K0JEW9_CUPNE</name>
<dbReference type="SFLD" id="SFLDS00019">
    <property type="entry name" value="Glutathione_Transferase_(cytos"/>
    <property type="match status" value="1"/>
</dbReference>
<dbReference type="AlphaFoldDB" id="A0A1K0JEW9"/>
<dbReference type="GO" id="GO:0016034">
    <property type="term" value="F:maleylacetoacetate isomerase activity"/>
    <property type="evidence" value="ECO:0007669"/>
    <property type="project" value="TreeGrafter"/>
</dbReference>
<dbReference type="PROSITE" id="PS50404">
    <property type="entry name" value="GST_NTER"/>
    <property type="match status" value="1"/>
</dbReference>
<dbReference type="FunFam" id="3.40.30.10:FF:000206">
    <property type="entry name" value="Probable glutathione S-transferase"/>
    <property type="match status" value="1"/>
</dbReference>
<evidence type="ECO:0000313" key="2">
    <source>
        <dbReference type="EMBL" id="SCU73845.1"/>
    </source>
</evidence>
<reference evidence="2" key="1">
    <citation type="submission" date="2016-09" db="EMBL/GenBank/DDBJ databases">
        <authorList>
            <person name="Capua I."/>
            <person name="De Benedictis P."/>
            <person name="Joannis T."/>
            <person name="Lombin L.H."/>
            <person name="Cattoli G."/>
        </authorList>
    </citation>
    <scope>NUCLEOTIDE SEQUENCE</scope>
    <source>
        <strain evidence="2">B9</strain>
    </source>
</reference>
<dbReference type="GO" id="GO:0006749">
    <property type="term" value="P:glutathione metabolic process"/>
    <property type="evidence" value="ECO:0007669"/>
    <property type="project" value="TreeGrafter"/>
</dbReference>
<dbReference type="GO" id="GO:0004364">
    <property type="term" value="F:glutathione transferase activity"/>
    <property type="evidence" value="ECO:0007669"/>
    <property type="project" value="UniProtKB-EC"/>
</dbReference>
<keyword evidence="2" id="KW-0808">Transferase</keyword>
<dbReference type="EMBL" id="FMSH01000040">
    <property type="protein sequence ID" value="SCU73845.1"/>
    <property type="molecule type" value="Genomic_DNA"/>
</dbReference>
<dbReference type="RefSeq" id="WP_340520556.1">
    <property type="nucleotide sequence ID" value="NZ_FMSH01000040.1"/>
</dbReference>
<sequence>MKLVIGNKNYSSWSLRPWLLLRQAGIDFEEVQVRLFTGSFAAEIARYSPAGKVPALVDGEVTVWDSLAISEYLAERFPEKNLWPADRAQRAVARAVCAEMHSGFGNLRSQLPMNVTAVLPGRGWNVAVQRDVERIAAIWEGLRKQHGANGPFLFGGFTVADAFFAPVVSRFATYGIHLPDDAEAAKAYADFMLALPAMQQWIAGAREERDFLADDEPYRLAPDRPDAIIINH</sequence>
<dbReference type="InterPro" id="IPR036282">
    <property type="entry name" value="Glutathione-S-Trfase_C_sf"/>
</dbReference>
<dbReference type="InterPro" id="IPR040079">
    <property type="entry name" value="Glutathione_S-Trfase"/>
</dbReference>
<dbReference type="SFLD" id="SFLDG00358">
    <property type="entry name" value="Main_(cytGST)"/>
    <property type="match status" value="1"/>
</dbReference>
<dbReference type="InterPro" id="IPR004045">
    <property type="entry name" value="Glutathione_S-Trfase_N"/>
</dbReference>
<evidence type="ECO:0000259" key="1">
    <source>
        <dbReference type="PROSITE" id="PS50404"/>
    </source>
</evidence>
<dbReference type="Gene3D" id="3.40.30.10">
    <property type="entry name" value="Glutaredoxin"/>
    <property type="match status" value="1"/>
</dbReference>
<dbReference type="EC" id="2.5.1.18" evidence="2"/>
<organism evidence="2">
    <name type="scientific">Cupriavidus necator</name>
    <name type="common">Alcaligenes eutrophus</name>
    <name type="synonym">Ralstonia eutropha</name>
    <dbReference type="NCBI Taxonomy" id="106590"/>
    <lineage>
        <taxon>Bacteria</taxon>
        <taxon>Pseudomonadati</taxon>
        <taxon>Pseudomonadota</taxon>
        <taxon>Betaproteobacteria</taxon>
        <taxon>Burkholderiales</taxon>
        <taxon>Burkholderiaceae</taxon>
        <taxon>Cupriavidus</taxon>
    </lineage>
</organism>
<dbReference type="Gene3D" id="1.20.1050.10">
    <property type="match status" value="1"/>
</dbReference>